<feature type="region of interest" description="Disordered" evidence="2">
    <location>
        <begin position="271"/>
        <end position="299"/>
    </location>
</feature>
<dbReference type="InterPro" id="IPR050767">
    <property type="entry name" value="Sel1_AlgK"/>
</dbReference>
<evidence type="ECO:0000313" key="3">
    <source>
        <dbReference type="EMBL" id="KFG51410.1"/>
    </source>
</evidence>
<dbReference type="Proteomes" id="UP000028828">
    <property type="component" value="Unassembled WGS sequence"/>
</dbReference>
<feature type="region of interest" description="Disordered" evidence="2">
    <location>
        <begin position="1143"/>
        <end position="1248"/>
    </location>
</feature>
<dbReference type="SMART" id="SM00671">
    <property type="entry name" value="SEL1"/>
    <property type="match status" value="4"/>
</dbReference>
<accession>A0A086L442</accession>
<feature type="compositionally biased region" description="Polar residues" evidence="2">
    <location>
        <begin position="141"/>
        <end position="153"/>
    </location>
</feature>
<feature type="region of interest" description="Disordered" evidence="2">
    <location>
        <begin position="645"/>
        <end position="695"/>
    </location>
</feature>
<feature type="compositionally biased region" description="Polar residues" evidence="2">
    <location>
        <begin position="511"/>
        <end position="527"/>
    </location>
</feature>
<feature type="compositionally biased region" description="Basic and acidic residues" evidence="2">
    <location>
        <begin position="1143"/>
        <end position="1157"/>
    </location>
</feature>
<evidence type="ECO:0000256" key="1">
    <source>
        <dbReference type="ARBA" id="ARBA00038101"/>
    </source>
</evidence>
<comment type="similarity">
    <text evidence="1">Belongs to the sel-1 family.</text>
</comment>
<evidence type="ECO:0000313" key="4">
    <source>
        <dbReference type="Proteomes" id="UP000028828"/>
    </source>
</evidence>
<feature type="region of interest" description="Disordered" evidence="2">
    <location>
        <begin position="1415"/>
        <end position="1463"/>
    </location>
</feature>
<gene>
    <name evidence="3" type="ORF">TGP89_233810</name>
</gene>
<dbReference type="EMBL" id="AEYI02000159">
    <property type="protein sequence ID" value="KFG51410.1"/>
    <property type="molecule type" value="Genomic_DNA"/>
</dbReference>
<feature type="region of interest" description="Disordered" evidence="2">
    <location>
        <begin position="1804"/>
        <end position="1844"/>
    </location>
</feature>
<feature type="compositionally biased region" description="Low complexity" evidence="2">
    <location>
        <begin position="1806"/>
        <end position="1820"/>
    </location>
</feature>
<feature type="compositionally biased region" description="Low complexity" evidence="2">
    <location>
        <begin position="94"/>
        <end position="120"/>
    </location>
</feature>
<feature type="compositionally biased region" description="Basic and acidic residues" evidence="2">
    <location>
        <begin position="1831"/>
        <end position="1841"/>
    </location>
</feature>
<feature type="compositionally biased region" description="Polar residues" evidence="2">
    <location>
        <begin position="679"/>
        <end position="691"/>
    </location>
</feature>
<dbReference type="PANTHER" id="PTHR11102:SF160">
    <property type="entry name" value="ERAD-ASSOCIATED E3 UBIQUITIN-PROTEIN LIGASE COMPONENT HRD3"/>
    <property type="match status" value="1"/>
</dbReference>
<dbReference type="PANTHER" id="PTHR11102">
    <property type="entry name" value="SEL-1-LIKE PROTEIN"/>
    <property type="match status" value="1"/>
</dbReference>
<dbReference type="Gene3D" id="1.25.40.10">
    <property type="entry name" value="Tetratricopeptide repeat domain"/>
    <property type="match status" value="2"/>
</dbReference>
<dbReference type="InterPro" id="IPR011990">
    <property type="entry name" value="TPR-like_helical_dom_sf"/>
</dbReference>
<dbReference type="SUPFAM" id="SSF81901">
    <property type="entry name" value="HCP-like"/>
    <property type="match status" value="2"/>
</dbReference>
<feature type="region of interest" description="Disordered" evidence="2">
    <location>
        <begin position="2085"/>
        <end position="2188"/>
    </location>
</feature>
<proteinExistence type="inferred from homology"/>
<evidence type="ECO:0000256" key="2">
    <source>
        <dbReference type="SAM" id="MobiDB-lite"/>
    </source>
</evidence>
<feature type="region of interest" description="Disordered" evidence="2">
    <location>
        <begin position="1549"/>
        <end position="1592"/>
    </location>
</feature>
<dbReference type="VEuPathDB" id="ToxoDB:TGP89_233810"/>
<feature type="compositionally biased region" description="Low complexity" evidence="2">
    <location>
        <begin position="1418"/>
        <end position="1456"/>
    </location>
</feature>
<feature type="compositionally biased region" description="Low complexity" evidence="2">
    <location>
        <begin position="417"/>
        <end position="484"/>
    </location>
</feature>
<comment type="caution">
    <text evidence="3">The sequence shown here is derived from an EMBL/GenBank/DDBJ whole genome shotgun (WGS) entry which is preliminary data.</text>
</comment>
<feature type="compositionally biased region" description="Low complexity" evidence="2">
    <location>
        <begin position="499"/>
        <end position="510"/>
    </location>
</feature>
<feature type="compositionally biased region" description="Low complexity" evidence="2">
    <location>
        <begin position="1185"/>
        <end position="1203"/>
    </location>
</feature>
<reference evidence="3 4" key="1">
    <citation type="submission" date="2014-03" db="EMBL/GenBank/DDBJ databases">
        <authorList>
            <person name="Sibley D."/>
            <person name="Venepally P."/>
            <person name="Karamycheva S."/>
            <person name="Hadjithomas M."/>
            <person name="Khan A."/>
            <person name="Brunk B."/>
            <person name="Roos D."/>
            <person name="Caler E."/>
            <person name="Lorenzi H."/>
        </authorList>
    </citation>
    <scope>NUCLEOTIDE SEQUENCE [LARGE SCALE GENOMIC DNA]</scope>
    <source>
        <strain evidence="4">p89</strain>
    </source>
</reference>
<feature type="compositionally biased region" description="Basic and acidic residues" evidence="2">
    <location>
        <begin position="2176"/>
        <end position="2188"/>
    </location>
</feature>
<sequence>MQQSVSLPGPGVATRASSAGQRARKDVSALSSTSTLFSARKTECFFPSAAKAELPEYRDVPRYPGKRTRERLSVDHPVQSASVSCCHRHRKMKGGMTSSSHSVSASGGAASSAARGAPLARGQRLVSSGVPNRTRFPAQTRGETPSCSSQGSVSVPPVESCTTGTPRSSPNVFVYPCVCLSPCRKRGFLESLCLFLLLLSKFSSLLFPQSPLLPRSRTRPDPAFRSASEASRPSRRVHSLLASPLASEPLQFFAPLFAAAQPFSVLEEEGEWVEDEYEEEEDPPEDGGEEDGEADDTASATHRVYQHDERYYRALPLTDSDYVLESIRMQFPQFALSPSVWTDIEEEVSRRLRLVDRRAFPQSFFESITESEALEPGALLTPLGRNELSEGDARAYEVTKMTEIIEDVVRRHLGTPAASLRDSSGSASSVSNAPSRQRTRASSSESASSASAVSPLSGGKSSSPLASGSSQPSELHTADPAPSTASPPRPTPDGGSQPGGAASLSAGDSSPEATAFSSRDSTSGQSVRSERREEAGPLLAESQANVSPDSAAPLGQDRHLPQADSVHSNSRASSPEDSLPSKASSSASLHASGEAKGKQAGSSSPRGPGAQSRGEFGPEETLTVGPIEFRPSAYVDLILRVAKPGKFGKDPLSNQRRSQLHSRGPGTRDSAEIEKARSRSASAPETFSPSSPLHAKAAPRSVQNFGEFFLLLRGVLEYRREGMRRQTPLTQEPLFPLGDNVSFGFAGDGEETAESAGETAAVLQALRTELDNLSVQGVKKIQAEAYGACAFLSFFGVPDAEGKLQLPGGWPRDIALALRCAVEGNRGRQLCGTCFVIDGLATALGFPPILAGSHAWAVTQDVGIKSLFVLHRQSNLYIPPDLLEAGPSPWRTDTPLWKNGEGISQRSRGVRSSFDAPLIKYEMAAQMGDALGKLAAAYYLRTGLGNVDYRYREKEEIDEPRIPNELLPFRPRKLIKAQMSTERLPGDSAVGCFAAVKHTLDVGSEAADKNALPVEPRFLLREHLVPAAFRHTNATLASLSSIEVASADESHAGSSRRQASVGSSTASEEYALLVQSMARDGSPGGLAALGDLYFHGHEAGGIARDVDRAAELWRSAAAMGDTNAAMALAYLLLGDVGEAMKTAKEDASEKSEEKEETSASSAASASLGTQPERTANPLGDSARVADSTADSSGGDSASSFFSFLGGGTDSRATGSPQEAVDTAGPSPLPGEAGGATGAPGHDVWGSAGDTFGGGGGRLGGFFDGWFKRLFAFDDQDEQQEKRGIAEKTQKRATPESPRAAAEPYLRQVIAGGDGGSAHLARYLAYRLGVEGYTNSTLAGESLQKAADLGDSNAQMLYANAHMSGVRPSSISAHPSSFFPNGTDVSVALRYYKKAAEQGRVEAIFNVAVLTLQGADEGSPSTPAASSTSLDPSSSFSPSSSSSSSSSPSSSPSSSAPETLRKGQSLRQRCEKAFALLQKVAFSHPTVSALHALSSYAFSKGDETGALLVNLLLSEIGHSVGHVNAAGLWPRLTRRRAEFVRRLSAALKEKSNNNGEEKEAQQAPARAHEREERERGRREAEAPTEERPEGQRCANVSAFAVPRDFLLPQQAYLETPETAVYAISDSRFSVSSASAAVISPFAPKKTEAGREPPAEAGTVSENCDVSVASNAMSVHLRHLRVSEFLRCWARPPGDEWLKGLHLRFPFLRRLAQSSGPAEGEGEWGRLSNSESEGRACAFYFLRRAAAGGDATSMLEVTRAYLEQAAFFEDMQEQVHASFASRSAVFRSLSVEERIEEIARRTVEEETGAAALGSEASEGSQAVPHSEGAAGGRRRDEKGDGEGGRPFAVPAWVTRLFFDAIEARKRASFLWRSAAAKQKDGRGLLELGEALEYGQGVRRNRKEAYKIYWAMATDPQHAAASRFLGFLALTRALLNWAGRRIIDLSVPSVSDPAASISAVAAPQTGHEIEEKRETEIETVWERGREDGDVKDGDALKELAVGKDDDPSPIACIQEFRASEQRAHESQNYVWNRLLLVFCLLLLASLLGILTAVHARGLTAAGPPLRAAEPETNDVPFFNVDSFRERRPTAVDSTGTGGSAAAGATVTERRGEREGEGSPLDFWPKPRDSETPARSSSPTTSAVSLADARMQSGEEEPARQRTCEDTGVTATGPGILPERNGEEVESRRAGDRWVRRHRPTAKTRLPAMRGQELRSLLQLDHRVRMHSGHNEETTSPEILFSRGQASYGKNSALSWEW</sequence>
<protein>
    <submittedName>
        <fullName evidence="3">Sel1 repeat-containing protein</fullName>
    </submittedName>
</protein>
<feature type="region of interest" description="Disordered" evidence="2">
    <location>
        <begin position="1277"/>
        <end position="1300"/>
    </location>
</feature>
<dbReference type="OrthoDB" id="272077at2759"/>
<feature type="compositionally biased region" description="Basic and acidic residues" evidence="2">
    <location>
        <begin position="2104"/>
        <end position="2113"/>
    </location>
</feature>
<feature type="compositionally biased region" description="Acidic residues" evidence="2">
    <location>
        <begin position="271"/>
        <end position="296"/>
    </location>
</feature>
<name>A0A086L442_TOXGO</name>
<feature type="region of interest" description="Disordered" evidence="2">
    <location>
        <begin position="416"/>
        <end position="624"/>
    </location>
</feature>
<feature type="region of interest" description="Disordered" evidence="2">
    <location>
        <begin position="1"/>
        <end position="33"/>
    </location>
</feature>
<feature type="compositionally biased region" description="Low complexity" evidence="2">
    <location>
        <begin position="2129"/>
        <end position="2143"/>
    </location>
</feature>
<feature type="compositionally biased region" description="Basic and acidic residues" evidence="2">
    <location>
        <begin position="1549"/>
        <end position="1589"/>
    </location>
</feature>
<feature type="compositionally biased region" description="Low complexity" evidence="2">
    <location>
        <begin position="573"/>
        <end position="594"/>
    </location>
</feature>
<dbReference type="InterPro" id="IPR006597">
    <property type="entry name" value="Sel1-like"/>
</dbReference>
<feature type="region of interest" description="Disordered" evidence="2">
    <location>
        <begin position="91"/>
        <end position="155"/>
    </location>
</feature>
<organism evidence="3 4">
    <name type="scientific">Toxoplasma gondii p89</name>
    <dbReference type="NCBI Taxonomy" id="943119"/>
    <lineage>
        <taxon>Eukaryota</taxon>
        <taxon>Sar</taxon>
        <taxon>Alveolata</taxon>
        <taxon>Apicomplexa</taxon>
        <taxon>Conoidasida</taxon>
        <taxon>Coccidia</taxon>
        <taxon>Eucoccidiorida</taxon>
        <taxon>Eimeriorina</taxon>
        <taxon>Sarcocystidae</taxon>
        <taxon>Toxoplasma</taxon>
    </lineage>
</organism>
<feature type="compositionally biased region" description="Basic and acidic residues" evidence="2">
    <location>
        <begin position="1278"/>
        <end position="1293"/>
    </location>
</feature>